<dbReference type="Proteomes" id="UP000049855">
    <property type="component" value="Unassembled WGS sequence"/>
</dbReference>
<name>A0A0U1KWH3_9FIRM</name>
<dbReference type="Gene3D" id="3.40.50.150">
    <property type="entry name" value="Vaccinia Virus protein VP39"/>
    <property type="match status" value="1"/>
</dbReference>
<gene>
    <name evidence="1" type="ORF">SpAn4DRAFT_3587</name>
</gene>
<accession>A0A0U1KWH3</accession>
<dbReference type="EMBL" id="CTRP01000005">
    <property type="protein sequence ID" value="CQR71721.1"/>
    <property type="molecule type" value="Genomic_DNA"/>
</dbReference>
<evidence type="ECO:0000313" key="2">
    <source>
        <dbReference type="Proteomes" id="UP000049855"/>
    </source>
</evidence>
<keyword evidence="2" id="KW-1185">Reference proteome</keyword>
<dbReference type="InterPro" id="IPR029063">
    <property type="entry name" value="SAM-dependent_MTases_sf"/>
</dbReference>
<evidence type="ECO:0008006" key="3">
    <source>
        <dbReference type="Google" id="ProtNLM"/>
    </source>
</evidence>
<sequence>MGRLTEQYEQVGNAVPPLLARAIGKEIRYQILNEMTTQANRYGALEKYLK</sequence>
<evidence type="ECO:0000313" key="1">
    <source>
        <dbReference type="EMBL" id="CQR71721.1"/>
    </source>
</evidence>
<organism evidence="1 2">
    <name type="scientific">Sporomusa ovata</name>
    <dbReference type="NCBI Taxonomy" id="2378"/>
    <lineage>
        <taxon>Bacteria</taxon>
        <taxon>Bacillati</taxon>
        <taxon>Bacillota</taxon>
        <taxon>Negativicutes</taxon>
        <taxon>Selenomonadales</taxon>
        <taxon>Sporomusaceae</taxon>
        <taxon>Sporomusa</taxon>
    </lineage>
</organism>
<reference evidence="2" key="1">
    <citation type="submission" date="2015-03" db="EMBL/GenBank/DDBJ databases">
        <authorList>
            <person name="Nijsse Bart"/>
        </authorList>
    </citation>
    <scope>NUCLEOTIDE SEQUENCE [LARGE SCALE GENOMIC DNA]</scope>
</reference>
<protein>
    <recommendedName>
        <fullName evidence="3">DNA (cytosine-5-)-methyltransferase</fullName>
    </recommendedName>
</protein>
<proteinExistence type="predicted"/>
<dbReference type="AlphaFoldDB" id="A0A0U1KWH3"/>